<organism evidence="7 8">
    <name type="scientific">Symbiochloris irregularis</name>
    <dbReference type="NCBI Taxonomy" id="706552"/>
    <lineage>
        <taxon>Eukaryota</taxon>
        <taxon>Viridiplantae</taxon>
        <taxon>Chlorophyta</taxon>
        <taxon>core chlorophytes</taxon>
        <taxon>Trebouxiophyceae</taxon>
        <taxon>Trebouxiales</taxon>
        <taxon>Trebouxiaceae</taxon>
        <taxon>Symbiochloris</taxon>
    </lineage>
</organism>
<keyword evidence="5" id="KW-0106">Calcium</keyword>
<keyword evidence="8" id="KW-1185">Reference proteome</keyword>
<dbReference type="InterPro" id="IPR051426">
    <property type="entry name" value="Peflin/Sorcin_CaBP"/>
</dbReference>
<accession>A0AAW1PRT8</accession>
<evidence type="ECO:0000313" key="8">
    <source>
        <dbReference type="Proteomes" id="UP001465755"/>
    </source>
</evidence>
<dbReference type="EMBL" id="JALJOQ010000006">
    <property type="protein sequence ID" value="KAK9812460.1"/>
    <property type="molecule type" value="Genomic_DNA"/>
</dbReference>
<reference evidence="7 8" key="1">
    <citation type="journal article" date="2024" name="Nat. Commun.">
        <title>Phylogenomics reveals the evolutionary origins of lichenization in chlorophyte algae.</title>
        <authorList>
            <person name="Puginier C."/>
            <person name="Libourel C."/>
            <person name="Otte J."/>
            <person name="Skaloud P."/>
            <person name="Haon M."/>
            <person name="Grisel S."/>
            <person name="Petersen M."/>
            <person name="Berrin J.G."/>
            <person name="Delaux P.M."/>
            <person name="Dal Grande F."/>
            <person name="Keller J."/>
        </authorList>
    </citation>
    <scope>NUCLEOTIDE SEQUENCE [LARGE SCALE GENOMIC DNA]</scope>
    <source>
        <strain evidence="7 8">SAG 2036</strain>
    </source>
</reference>
<dbReference type="PROSITE" id="PS50222">
    <property type="entry name" value="EF_HAND_2"/>
    <property type="match status" value="2"/>
</dbReference>
<sequence>MADINQWFDSIDKDRSGTLDVKELQAALALGNLVFSLKTVAHMVRIHDPDRSGTINFQEFGALHAFLMNMQASFKYFDRDRSNSLDKQETFQALSHAGYRLDGPAFEALFKAYDPDHDNVMGLPEYIAMTLVLQSAAKTFQAFDSQRTGRISLGWDQWIYAVANTV</sequence>
<keyword evidence="4" id="KW-0677">Repeat</keyword>
<keyword evidence="3" id="KW-0479">Metal-binding</keyword>
<protein>
    <recommendedName>
        <fullName evidence="6">EF-hand domain-containing protein</fullName>
    </recommendedName>
</protein>
<dbReference type="GO" id="GO:0005509">
    <property type="term" value="F:calcium ion binding"/>
    <property type="evidence" value="ECO:0007669"/>
    <property type="project" value="InterPro"/>
</dbReference>
<dbReference type="PANTHER" id="PTHR46212">
    <property type="entry name" value="PEFLIN"/>
    <property type="match status" value="1"/>
</dbReference>
<proteinExistence type="predicted"/>
<name>A0AAW1PRT8_9CHLO</name>
<dbReference type="AlphaFoldDB" id="A0AAW1PRT8"/>
<evidence type="ECO:0000259" key="6">
    <source>
        <dbReference type="PROSITE" id="PS50222"/>
    </source>
</evidence>
<comment type="caution">
    <text evidence="7">The sequence shown here is derived from an EMBL/GenBank/DDBJ whole genome shotgun (WGS) entry which is preliminary data.</text>
</comment>
<dbReference type="InterPro" id="IPR018247">
    <property type="entry name" value="EF_Hand_1_Ca_BS"/>
</dbReference>
<evidence type="ECO:0000313" key="7">
    <source>
        <dbReference type="EMBL" id="KAK9812460.1"/>
    </source>
</evidence>
<dbReference type="SUPFAM" id="SSF47473">
    <property type="entry name" value="EF-hand"/>
    <property type="match status" value="1"/>
</dbReference>
<dbReference type="SMART" id="SM00054">
    <property type="entry name" value="EFh"/>
    <property type="match status" value="4"/>
</dbReference>
<dbReference type="InterPro" id="IPR002048">
    <property type="entry name" value="EF_hand_dom"/>
</dbReference>
<gene>
    <name evidence="7" type="ORF">WJX73_001488</name>
</gene>
<comment type="subcellular location">
    <subcellularLocation>
        <location evidence="1">Cytoplasm</location>
    </subcellularLocation>
</comment>
<evidence type="ECO:0000256" key="5">
    <source>
        <dbReference type="ARBA" id="ARBA00022837"/>
    </source>
</evidence>
<dbReference type="PANTHER" id="PTHR46212:SF3">
    <property type="entry name" value="GH27120P"/>
    <property type="match status" value="1"/>
</dbReference>
<evidence type="ECO:0000256" key="1">
    <source>
        <dbReference type="ARBA" id="ARBA00004496"/>
    </source>
</evidence>
<dbReference type="Pfam" id="PF13499">
    <property type="entry name" value="EF-hand_7"/>
    <property type="match status" value="2"/>
</dbReference>
<dbReference type="InterPro" id="IPR011992">
    <property type="entry name" value="EF-hand-dom_pair"/>
</dbReference>
<evidence type="ECO:0000256" key="3">
    <source>
        <dbReference type="ARBA" id="ARBA00022723"/>
    </source>
</evidence>
<dbReference type="Proteomes" id="UP001465755">
    <property type="component" value="Unassembled WGS sequence"/>
</dbReference>
<dbReference type="CDD" id="cd16185">
    <property type="entry name" value="EFh_PEF_ALG-2_like"/>
    <property type="match status" value="1"/>
</dbReference>
<dbReference type="Gene3D" id="1.10.238.10">
    <property type="entry name" value="EF-hand"/>
    <property type="match status" value="1"/>
</dbReference>
<evidence type="ECO:0000256" key="4">
    <source>
        <dbReference type="ARBA" id="ARBA00022737"/>
    </source>
</evidence>
<dbReference type="GO" id="GO:0005737">
    <property type="term" value="C:cytoplasm"/>
    <property type="evidence" value="ECO:0007669"/>
    <property type="project" value="UniProtKB-SubCell"/>
</dbReference>
<feature type="domain" description="EF-hand" evidence="6">
    <location>
        <begin position="35"/>
        <end position="70"/>
    </location>
</feature>
<evidence type="ECO:0000256" key="2">
    <source>
        <dbReference type="ARBA" id="ARBA00022490"/>
    </source>
</evidence>
<dbReference type="GO" id="GO:0048306">
    <property type="term" value="F:calcium-dependent protein binding"/>
    <property type="evidence" value="ECO:0007669"/>
    <property type="project" value="UniProtKB-ARBA"/>
</dbReference>
<keyword evidence="2" id="KW-0963">Cytoplasm</keyword>
<dbReference type="PROSITE" id="PS00018">
    <property type="entry name" value="EF_HAND_1"/>
    <property type="match status" value="3"/>
</dbReference>
<feature type="domain" description="EF-hand" evidence="6">
    <location>
        <begin position="1"/>
        <end position="34"/>
    </location>
</feature>